<accession>A0A7W7LHH9</accession>
<reference evidence="1 2" key="1">
    <citation type="submission" date="2020-08" db="EMBL/GenBank/DDBJ databases">
        <title>Genomic Encyclopedia of Type Strains, Phase III (KMG-III): the genomes of soil and plant-associated and newly described type strains.</title>
        <authorList>
            <person name="Whitman W."/>
        </authorList>
    </citation>
    <scope>NUCLEOTIDE SEQUENCE [LARGE SCALE GENOMIC DNA]</scope>
    <source>
        <strain evidence="1 2">CECT 3265</strain>
    </source>
</reference>
<dbReference type="AlphaFoldDB" id="A0A7W7LHH9"/>
<dbReference type="EMBL" id="JACHJG010000015">
    <property type="protein sequence ID" value="MBB4889783.1"/>
    <property type="molecule type" value="Genomic_DNA"/>
</dbReference>
<gene>
    <name evidence="1" type="ORF">FHS38_005859</name>
</gene>
<comment type="caution">
    <text evidence="1">The sequence shown here is derived from an EMBL/GenBank/DDBJ whole genome shotgun (WGS) entry which is preliminary data.</text>
</comment>
<dbReference type="Proteomes" id="UP000556436">
    <property type="component" value="Unassembled WGS sequence"/>
</dbReference>
<sequence>MATRALIGSAALCSDLRQFGSREFTERRRQGFISTGGQLIETGKAGFPPETLRNRRFDYSAQQRVTTLP</sequence>
<proteinExistence type="predicted"/>
<organism evidence="1 2">
    <name type="scientific">Streptomyces netropsis</name>
    <name type="common">Streptoverticillium netropsis</name>
    <dbReference type="NCBI Taxonomy" id="55404"/>
    <lineage>
        <taxon>Bacteria</taxon>
        <taxon>Bacillati</taxon>
        <taxon>Actinomycetota</taxon>
        <taxon>Actinomycetes</taxon>
        <taxon>Kitasatosporales</taxon>
        <taxon>Streptomycetaceae</taxon>
        <taxon>Streptomyces</taxon>
    </lineage>
</organism>
<protein>
    <submittedName>
        <fullName evidence="1">Uncharacterized protein</fullName>
    </submittedName>
</protein>
<name>A0A7W7LHH9_STRNE</name>
<keyword evidence="2" id="KW-1185">Reference proteome</keyword>
<evidence type="ECO:0000313" key="1">
    <source>
        <dbReference type="EMBL" id="MBB4889783.1"/>
    </source>
</evidence>
<evidence type="ECO:0000313" key="2">
    <source>
        <dbReference type="Proteomes" id="UP000556436"/>
    </source>
</evidence>